<evidence type="ECO:0000256" key="8">
    <source>
        <dbReference type="PIRSR" id="PIRSR000956-1"/>
    </source>
</evidence>
<evidence type="ECO:0000256" key="10">
    <source>
        <dbReference type="RuleBase" id="RU361133"/>
    </source>
</evidence>
<dbReference type="Gene3D" id="2.60.40.150">
    <property type="entry name" value="C2 domain"/>
    <property type="match status" value="1"/>
</dbReference>
<dbReference type="GO" id="GO:0016042">
    <property type="term" value="P:lipid catabolic process"/>
    <property type="evidence" value="ECO:0007669"/>
    <property type="project" value="UniProtKB-KW"/>
</dbReference>
<feature type="compositionally biased region" description="Acidic residues" evidence="12">
    <location>
        <begin position="511"/>
        <end position="530"/>
    </location>
</feature>
<dbReference type="Gene3D" id="2.30.29.240">
    <property type="match status" value="1"/>
</dbReference>
<dbReference type="FunFam" id="1.10.238.10:FF:000005">
    <property type="entry name" value="Phosphoinositide phospholipase C"/>
    <property type="match status" value="1"/>
</dbReference>
<evidence type="ECO:0000256" key="2">
    <source>
        <dbReference type="ARBA" id="ARBA00022490"/>
    </source>
</evidence>
<dbReference type="SUPFAM" id="SSF47473">
    <property type="entry name" value="EF-hand"/>
    <property type="match status" value="1"/>
</dbReference>
<keyword evidence="11" id="KW-0175">Coiled coil</keyword>
<feature type="binding site" evidence="9">
    <location>
        <position position="362"/>
    </location>
    <ligand>
        <name>Ca(2+)</name>
        <dbReference type="ChEBI" id="CHEBI:29108"/>
    </ligand>
</feature>
<dbReference type="Gene3D" id="3.20.20.190">
    <property type="entry name" value="Phosphatidylinositol (PI) phosphodiesterase"/>
    <property type="match status" value="1"/>
</dbReference>
<proteinExistence type="predicted"/>
<feature type="coiled-coil region" evidence="11">
    <location>
        <begin position="1126"/>
        <end position="1153"/>
    </location>
</feature>
<comment type="catalytic activity">
    <reaction evidence="7 10">
        <text>a 1,2-diacyl-sn-glycero-3-phospho-(1D-myo-inositol-4,5-bisphosphate) + H2O = 1D-myo-inositol 1,4,5-trisphosphate + a 1,2-diacyl-sn-glycerol + H(+)</text>
        <dbReference type="Rhea" id="RHEA:33179"/>
        <dbReference type="ChEBI" id="CHEBI:15377"/>
        <dbReference type="ChEBI" id="CHEBI:15378"/>
        <dbReference type="ChEBI" id="CHEBI:17815"/>
        <dbReference type="ChEBI" id="CHEBI:58456"/>
        <dbReference type="ChEBI" id="CHEBI:203600"/>
        <dbReference type="EC" id="3.1.4.11"/>
    </reaction>
</comment>
<dbReference type="InterPro" id="IPR017946">
    <property type="entry name" value="PLC-like_Pdiesterase_TIM-brl"/>
</dbReference>
<dbReference type="InterPro" id="IPR042531">
    <property type="entry name" value="PLC-beta_C_sf"/>
</dbReference>
<evidence type="ECO:0000259" key="14">
    <source>
        <dbReference type="PROSITE" id="PS50008"/>
    </source>
</evidence>
<dbReference type="PROSITE" id="PS50008">
    <property type="entry name" value="PIPLC_Y_DOMAIN"/>
    <property type="match status" value="1"/>
</dbReference>
<dbReference type="AlphaFoldDB" id="A0A8S1DP23"/>
<dbReference type="GO" id="GO:0005509">
    <property type="term" value="F:calcium ion binding"/>
    <property type="evidence" value="ECO:0007669"/>
    <property type="project" value="UniProtKB-UniRule"/>
</dbReference>
<dbReference type="PANTHER" id="PTHR10336:SF149">
    <property type="entry name" value="1-PHOSPHATIDYLINOSITOL 4,5-BISPHOSPHATE PHOSPHODIESTERASE CLASSES I AND II"/>
    <property type="match status" value="1"/>
</dbReference>
<gene>
    <name evidence="15" type="ORF">CLODIP_2_CD08479</name>
</gene>
<dbReference type="PRINTS" id="PR00390">
    <property type="entry name" value="PHPHLIPASEC"/>
</dbReference>
<dbReference type="CDD" id="cd08591">
    <property type="entry name" value="PI-PLCc_beta"/>
    <property type="match status" value="1"/>
</dbReference>
<dbReference type="PROSITE" id="PS50007">
    <property type="entry name" value="PIPLC_X_DOMAIN"/>
    <property type="match status" value="1"/>
</dbReference>
<dbReference type="Gene3D" id="1.10.238.10">
    <property type="entry name" value="EF-hand"/>
    <property type="match status" value="1"/>
</dbReference>
<feature type="domain" description="C2" evidence="13">
    <location>
        <begin position="668"/>
        <end position="796"/>
    </location>
</feature>
<dbReference type="SMART" id="SM00148">
    <property type="entry name" value="PLCXc"/>
    <property type="match status" value="1"/>
</dbReference>
<name>A0A8S1DP23_9INSE</name>
<evidence type="ECO:0000259" key="13">
    <source>
        <dbReference type="PROSITE" id="PS50004"/>
    </source>
</evidence>
<comment type="cofactor">
    <cofactor evidence="9">
        <name>Ca(2+)</name>
        <dbReference type="ChEBI" id="CHEBI:29108"/>
    </cofactor>
    <text evidence="9">Binds 1 Ca(2+) ion per subunit.</text>
</comment>
<evidence type="ECO:0000256" key="7">
    <source>
        <dbReference type="PIRNR" id="PIRNR000956"/>
    </source>
</evidence>
<feature type="active site" evidence="8">
    <location>
        <position position="332"/>
    </location>
</feature>
<evidence type="ECO:0000313" key="15">
    <source>
        <dbReference type="EMBL" id="CAB3385464.1"/>
    </source>
</evidence>
<evidence type="ECO:0000256" key="9">
    <source>
        <dbReference type="PIRSR" id="PIRSR000956-2"/>
    </source>
</evidence>
<evidence type="ECO:0000256" key="1">
    <source>
        <dbReference type="ARBA" id="ARBA00004496"/>
    </source>
</evidence>
<feature type="binding site" evidence="9">
    <location>
        <position position="364"/>
    </location>
    <ligand>
        <name>Ca(2+)</name>
        <dbReference type="ChEBI" id="CHEBI:29108"/>
    </ligand>
</feature>
<keyword evidence="5 7" id="KW-0443">Lipid metabolism</keyword>
<dbReference type="SMART" id="SM00239">
    <property type="entry name" value="C2"/>
    <property type="match status" value="1"/>
</dbReference>
<evidence type="ECO:0000256" key="11">
    <source>
        <dbReference type="SAM" id="Coils"/>
    </source>
</evidence>
<organism evidence="15 16">
    <name type="scientific">Cloeon dipterum</name>
    <dbReference type="NCBI Taxonomy" id="197152"/>
    <lineage>
        <taxon>Eukaryota</taxon>
        <taxon>Metazoa</taxon>
        <taxon>Ecdysozoa</taxon>
        <taxon>Arthropoda</taxon>
        <taxon>Hexapoda</taxon>
        <taxon>Insecta</taxon>
        <taxon>Pterygota</taxon>
        <taxon>Palaeoptera</taxon>
        <taxon>Ephemeroptera</taxon>
        <taxon>Pisciforma</taxon>
        <taxon>Baetidae</taxon>
        <taxon>Cloeon</taxon>
    </lineage>
</organism>
<dbReference type="CDD" id="cd13361">
    <property type="entry name" value="PH_PLC_beta"/>
    <property type="match status" value="1"/>
</dbReference>
<feature type="region of interest" description="Disordered" evidence="12">
    <location>
        <begin position="493"/>
        <end position="549"/>
    </location>
</feature>
<evidence type="ECO:0000256" key="4">
    <source>
        <dbReference type="ARBA" id="ARBA00022963"/>
    </source>
</evidence>
<dbReference type="InterPro" id="IPR001711">
    <property type="entry name" value="PLipase_C_Pinositol-sp_Y"/>
</dbReference>
<dbReference type="InterPro" id="IPR011992">
    <property type="entry name" value="EF-hand-dom_pair"/>
</dbReference>
<dbReference type="OrthoDB" id="269822at2759"/>
<keyword evidence="6 7" id="KW-0807">Transducer</keyword>
<dbReference type="PANTHER" id="PTHR10336">
    <property type="entry name" value="PHOSPHOINOSITIDE-SPECIFIC PHOSPHOLIPASE C FAMILY PROTEIN"/>
    <property type="match status" value="1"/>
</dbReference>
<dbReference type="InterPro" id="IPR053945">
    <property type="entry name" value="PLCB1-4-like_EFh"/>
</dbReference>
<dbReference type="GO" id="GO:0007186">
    <property type="term" value="P:G protein-coupled receptor signaling pathway"/>
    <property type="evidence" value="ECO:0007669"/>
    <property type="project" value="TreeGrafter"/>
</dbReference>
<dbReference type="GO" id="GO:0004435">
    <property type="term" value="F:phosphatidylinositol-4,5-bisphosphate phospholipase C activity"/>
    <property type="evidence" value="ECO:0007669"/>
    <property type="project" value="UniProtKB-UniRule"/>
</dbReference>
<dbReference type="InterPro" id="IPR000909">
    <property type="entry name" value="PLipase_C_PInositol-sp_X_dom"/>
</dbReference>
<dbReference type="InterPro" id="IPR037862">
    <property type="entry name" value="PLC-beta_PH"/>
</dbReference>
<dbReference type="CDD" id="cd00275">
    <property type="entry name" value="C2_PLC_like"/>
    <property type="match status" value="1"/>
</dbReference>
<evidence type="ECO:0000256" key="5">
    <source>
        <dbReference type="ARBA" id="ARBA00023098"/>
    </source>
</evidence>
<dbReference type="Gene3D" id="1.20.1230.10">
    <property type="entry name" value="Phospholipase C beta, distal C-terminal domain"/>
    <property type="match status" value="1"/>
</dbReference>
<keyword evidence="4 7" id="KW-0442">Lipid degradation</keyword>
<comment type="caution">
    <text evidence="15">The sequence shown here is derived from an EMBL/GenBank/DDBJ whole genome shotgun (WGS) entry which is preliminary data.</text>
</comment>
<keyword evidence="16" id="KW-1185">Reference proteome</keyword>
<dbReference type="SUPFAM" id="SSF51695">
    <property type="entry name" value="PLC-like phosphodiesterases"/>
    <property type="match status" value="1"/>
</dbReference>
<sequence length="1177" mass="132638">MAATTPRAGARPLEVPRALQEGDKFVRWDEDSGVGCPVTLRVDPNGFYLYWTDQNNEVDMIDLVTVRDTRNGKNAKIPKDLKLRQVVCMGSQEPLEDKTLTVCYGSDFVNPNFVNFCCSNKETAEMWANEVVRLAYNLVQLNGPTSMFLLKAHTRLTLMADKAGKIPVKNILKTFAQNKEDRKRVEKALEASGLLSGKNDFIPVSKFQYEDFFTLYKNLTQRTELESIFDSLCGGSKRKLMAAEQFVEFLNKSQRDPRLNEILYPYANVERAKDLITQHEPNKSNAQRGVLSLDGLLRYLLSEDNPVVSSAKSYQLDDMDQPLPHYFINSSHNTYLTGHQLTGKSSVEIYRQCLLAGCRCVELDFWNGRTEEPVIVHGYTFVPEISAKEVIEAIAETAFKTSDYPVILSFENHCNTRQQAKIAQYCREFFGDMLLDIPLDSFKLEPGSVLPPPAALRRKIIIKNKKKHHKKGHAAPSGLAAAAVASALPVTQHGNGEVPALLKDNSRESRDEEEPNEEDEESSSEEEEEVEKLANKAPDEKSTRETEAGEELSALVNYVQPVHFTSFENAEKKKRSYEMSSFDEKQATTLLKERPIEFVNYNKYQLSRVYPAGTRFDSSNFMPQVFWNAGCQLVALNYQNLDLAMQLNLGIFEYNQRCGYLLKPEYMRRRDRRFDPFAESTVDGIIAGTVSVQVISGQFLTDKRVGTYIEVDMFGLPADTVRKRFKTKIVPVNGINPLFEEEPFVFKKVVLPELATLRLAAYEESGRLIGHRVIPVVGLCPGYRQVGLRNEFSQPIGLASVFVHVVVKDYVPDGLSDFAEALANPIKYQSELEKRAQQLSVLTDDMEETSEVLEDTLGKENPGTKARRSQLHSTTSSELPSFSAPATGSLPRASVSINQTETTQVEEAESVESLSESTPIAKGSPGPTNSHPVSASAIAEICAESLEQLMESKVVKEKKMELEKKLENLRKKHEKEKARFGGQKTTSGDADKSKGKFYMSHKLVKRLSSKNIEVEEPTESDPESRSKGLAREHLAQEKDLQEKYHETVFSTLEKVMKASQAAQLKMLASLVERETAEVMKKLESVRRDEVKALAKIHKDKDELVRIKREVASSIVEKGVSERVRLKEAYRKRQEDLERQHADVRARFDEERSKIKMALSREYDGRLALISEEGGSGT</sequence>
<comment type="function">
    <text evidence="7">The production of the second messenger molecules diacylglycerol (DAG) and inositol 1,4,5-trisphosphate (IP3) is mediated by activated phosphatidylinositol-specific phospholipase C enzymes.</text>
</comment>
<reference evidence="15 16" key="1">
    <citation type="submission" date="2020-04" db="EMBL/GenBank/DDBJ databases">
        <authorList>
            <person name="Alioto T."/>
            <person name="Alioto T."/>
            <person name="Gomez Garrido J."/>
        </authorList>
    </citation>
    <scope>NUCLEOTIDE SEQUENCE [LARGE SCALE GENOMIC DNA]</scope>
</reference>
<dbReference type="SMART" id="SM00149">
    <property type="entry name" value="PLCYc"/>
    <property type="match status" value="1"/>
</dbReference>
<keyword evidence="2" id="KW-0963">Cytoplasm</keyword>
<dbReference type="InterPro" id="IPR001192">
    <property type="entry name" value="PI-PLC_fam"/>
</dbReference>
<dbReference type="Pfam" id="PF00388">
    <property type="entry name" value="PI-PLC-X"/>
    <property type="match status" value="1"/>
</dbReference>
<dbReference type="SUPFAM" id="SSF50729">
    <property type="entry name" value="PH domain-like"/>
    <property type="match status" value="1"/>
</dbReference>
<dbReference type="InterPro" id="IPR000008">
    <property type="entry name" value="C2_dom"/>
</dbReference>
<dbReference type="Pfam" id="PF17787">
    <property type="entry name" value="PH_14"/>
    <property type="match status" value="1"/>
</dbReference>
<feature type="active site" evidence="8">
    <location>
        <position position="377"/>
    </location>
</feature>
<feature type="compositionally biased region" description="Acidic residues" evidence="12">
    <location>
        <begin position="845"/>
        <end position="854"/>
    </location>
</feature>
<feature type="region of interest" description="Disordered" evidence="12">
    <location>
        <begin position="972"/>
        <end position="994"/>
    </location>
</feature>
<dbReference type="Proteomes" id="UP000494165">
    <property type="component" value="Unassembled WGS sequence"/>
</dbReference>
<feature type="region of interest" description="Disordered" evidence="12">
    <location>
        <begin position="845"/>
        <end position="933"/>
    </location>
</feature>
<evidence type="ECO:0000256" key="12">
    <source>
        <dbReference type="SAM" id="MobiDB-lite"/>
    </source>
</evidence>
<feature type="compositionally biased region" description="Polar residues" evidence="12">
    <location>
        <begin position="871"/>
        <end position="886"/>
    </location>
</feature>
<evidence type="ECO:0000256" key="6">
    <source>
        <dbReference type="ARBA" id="ARBA00023224"/>
    </source>
</evidence>
<dbReference type="PROSITE" id="PS50004">
    <property type="entry name" value="C2"/>
    <property type="match status" value="1"/>
</dbReference>
<dbReference type="FunFam" id="2.60.40.150:FF:000008">
    <property type="entry name" value="1-phosphatidylinositol 4,5-bisphosphate phosphodiesterase"/>
    <property type="match status" value="1"/>
</dbReference>
<keyword evidence="9" id="KW-0106">Calcium</keyword>
<feature type="compositionally biased region" description="Basic and acidic residues" evidence="12">
    <location>
        <begin position="531"/>
        <end position="547"/>
    </location>
</feature>
<dbReference type="SUPFAM" id="SSF69989">
    <property type="entry name" value="C-terminal domain of PLC-beta"/>
    <property type="match status" value="1"/>
</dbReference>
<dbReference type="GO" id="GO:0051209">
    <property type="term" value="P:release of sequestered calcium ion into cytosol"/>
    <property type="evidence" value="ECO:0007669"/>
    <property type="project" value="TreeGrafter"/>
</dbReference>
<dbReference type="EC" id="3.1.4.11" evidence="7"/>
<feature type="region of interest" description="Disordered" evidence="12">
    <location>
        <begin position="1009"/>
        <end position="1029"/>
    </location>
</feature>
<keyword evidence="9" id="KW-0479">Metal-binding</keyword>
<dbReference type="GO" id="GO:0048015">
    <property type="term" value="P:phosphatidylinositol-mediated signaling"/>
    <property type="evidence" value="ECO:0007669"/>
    <property type="project" value="TreeGrafter"/>
</dbReference>
<dbReference type="Pfam" id="PF00387">
    <property type="entry name" value="PI-PLC-Y"/>
    <property type="match status" value="1"/>
</dbReference>
<dbReference type="InterPro" id="IPR016280">
    <property type="entry name" value="PLC-beta"/>
</dbReference>
<protein>
    <recommendedName>
        <fullName evidence="7">1-phosphatidylinositol 4,5-bisphosphate phosphodiesterase</fullName>
        <ecNumber evidence="7">3.1.4.11</ecNumber>
    </recommendedName>
</protein>
<keyword evidence="3 7" id="KW-0378">Hydrolase</keyword>
<dbReference type="EMBL" id="CADEPI010000415">
    <property type="protein sequence ID" value="CAB3385464.1"/>
    <property type="molecule type" value="Genomic_DNA"/>
</dbReference>
<dbReference type="PIRSF" id="PIRSF000956">
    <property type="entry name" value="PLC-beta"/>
    <property type="match status" value="1"/>
</dbReference>
<dbReference type="GO" id="GO:0005737">
    <property type="term" value="C:cytoplasm"/>
    <property type="evidence" value="ECO:0007669"/>
    <property type="project" value="UniProtKB-SubCell"/>
</dbReference>
<evidence type="ECO:0000313" key="16">
    <source>
        <dbReference type="Proteomes" id="UP000494165"/>
    </source>
</evidence>
<dbReference type="SUPFAM" id="SSF49562">
    <property type="entry name" value="C2 domain (Calcium/lipid-binding domain, CaLB)"/>
    <property type="match status" value="1"/>
</dbReference>
<dbReference type="Pfam" id="PF22631">
    <property type="entry name" value="PLCB1-4-like_EFh"/>
    <property type="match status" value="1"/>
</dbReference>
<accession>A0A8S1DP23</accession>
<dbReference type="GO" id="GO:0046488">
    <property type="term" value="P:phosphatidylinositol metabolic process"/>
    <property type="evidence" value="ECO:0007669"/>
    <property type="project" value="TreeGrafter"/>
</dbReference>
<feature type="binding site" evidence="9">
    <location>
        <position position="333"/>
    </location>
    <ligand>
        <name>Ca(2+)</name>
        <dbReference type="ChEBI" id="CHEBI:29108"/>
    </ligand>
</feature>
<feature type="domain" description="PI-PLC Y-box" evidence="14">
    <location>
        <begin position="552"/>
        <end position="668"/>
    </location>
</feature>
<dbReference type="InterPro" id="IPR035892">
    <property type="entry name" value="C2_domain_sf"/>
</dbReference>
<comment type="subcellular location">
    <subcellularLocation>
        <location evidence="1">Cytoplasm</location>
    </subcellularLocation>
</comment>
<evidence type="ECO:0000256" key="3">
    <source>
        <dbReference type="ARBA" id="ARBA00022801"/>
    </source>
</evidence>
<feature type="binding site" evidence="9">
    <location>
        <position position="411"/>
    </location>
    <ligand>
        <name>Ca(2+)</name>
        <dbReference type="ChEBI" id="CHEBI:29108"/>
    </ligand>
</feature>